<evidence type="ECO:0000313" key="2">
    <source>
        <dbReference type="Proteomes" id="UP000178319"/>
    </source>
</evidence>
<sequence length="88" mass="9651">MVDSGISGFSPDNPWRLDVDGGPDGEEAIRILEQAGVFVSVVRSSEKPSPWLLTPVRQVVGLDDIRAFAGLQNLKSVRSYLEGILNRR</sequence>
<organism evidence="1 2">
    <name type="scientific">Candidatus Blackburnbacteria bacterium RIFCSPHIGHO2_02_FULL_44_20</name>
    <dbReference type="NCBI Taxonomy" id="1797516"/>
    <lineage>
        <taxon>Bacteria</taxon>
        <taxon>Candidatus Blackburniibacteriota</taxon>
    </lineage>
</organism>
<protein>
    <submittedName>
        <fullName evidence="1">Uncharacterized protein</fullName>
    </submittedName>
</protein>
<dbReference type="AlphaFoldDB" id="A0A1G1V5Z3"/>
<comment type="caution">
    <text evidence="1">The sequence shown here is derived from an EMBL/GenBank/DDBJ whole genome shotgun (WGS) entry which is preliminary data.</text>
</comment>
<dbReference type="Proteomes" id="UP000178319">
    <property type="component" value="Unassembled WGS sequence"/>
</dbReference>
<accession>A0A1G1V5Z3</accession>
<dbReference type="EMBL" id="MHBZ01000029">
    <property type="protein sequence ID" value="OGY10806.1"/>
    <property type="molecule type" value="Genomic_DNA"/>
</dbReference>
<evidence type="ECO:0000313" key="1">
    <source>
        <dbReference type="EMBL" id="OGY10806.1"/>
    </source>
</evidence>
<name>A0A1G1V5Z3_9BACT</name>
<dbReference type="STRING" id="1797516.A3D26_01460"/>
<proteinExistence type="predicted"/>
<gene>
    <name evidence="1" type="ORF">A3D26_01460</name>
</gene>
<reference evidence="1 2" key="1">
    <citation type="journal article" date="2016" name="Nat. Commun.">
        <title>Thousands of microbial genomes shed light on interconnected biogeochemical processes in an aquifer system.</title>
        <authorList>
            <person name="Anantharaman K."/>
            <person name="Brown C.T."/>
            <person name="Hug L.A."/>
            <person name="Sharon I."/>
            <person name="Castelle C.J."/>
            <person name="Probst A.J."/>
            <person name="Thomas B.C."/>
            <person name="Singh A."/>
            <person name="Wilkins M.J."/>
            <person name="Karaoz U."/>
            <person name="Brodie E.L."/>
            <person name="Williams K.H."/>
            <person name="Hubbard S.S."/>
            <person name="Banfield J.F."/>
        </authorList>
    </citation>
    <scope>NUCLEOTIDE SEQUENCE [LARGE SCALE GENOMIC DNA]</scope>
</reference>